<dbReference type="InterPro" id="IPR001647">
    <property type="entry name" value="HTH_TetR"/>
</dbReference>
<dbReference type="SUPFAM" id="SSF48498">
    <property type="entry name" value="Tetracyclin repressor-like, C-terminal domain"/>
    <property type="match status" value="1"/>
</dbReference>
<evidence type="ECO:0000256" key="1">
    <source>
        <dbReference type="ARBA" id="ARBA00023015"/>
    </source>
</evidence>
<organism evidence="6 7">
    <name type="scientific">Streptomyces luteolus</name>
    <dbReference type="NCBI Taxonomy" id="3043615"/>
    <lineage>
        <taxon>Bacteria</taxon>
        <taxon>Bacillati</taxon>
        <taxon>Actinomycetota</taxon>
        <taxon>Actinomycetes</taxon>
        <taxon>Kitasatosporales</taxon>
        <taxon>Streptomycetaceae</taxon>
        <taxon>Streptomyces</taxon>
    </lineage>
</organism>
<dbReference type="EMBL" id="JASCIS010000045">
    <property type="protein sequence ID" value="MDI3422968.1"/>
    <property type="molecule type" value="Genomic_DNA"/>
</dbReference>
<dbReference type="Proteomes" id="UP001237105">
    <property type="component" value="Unassembled WGS sequence"/>
</dbReference>
<accession>A0ABT6T519</accession>
<feature type="DNA-binding region" description="H-T-H motif" evidence="4">
    <location>
        <begin position="31"/>
        <end position="50"/>
    </location>
</feature>
<proteinExistence type="predicted"/>
<dbReference type="PANTHER" id="PTHR30055:SF234">
    <property type="entry name" value="HTH-TYPE TRANSCRIPTIONAL REGULATOR BETI"/>
    <property type="match status" value="1"/>
</dbReference>
<dbReference type="Gene3D" id="1.10.357.10">
    <property type="entry name" value="Tetracycline Repressor, domain 2"/>
    <property type="match status" value="1"/>
</dbReference>
<dbReference type="InterPro" id="IPR009057">
    <property type="entry name" value="Homeodomain-like_sf"/>
</dbReference>
<protein>
    <submittedName>
        <fullName evidence="6">TetR/AcrR family transcriptional regulator</fullName>
    </submittedName>
</protein>
<keyword evidence="7" id="KW-1185">Reference proteome</keyword>
<evidence type="ECO:0000259" key="5">
    <source>
        <dbReference type="PROSITE" id="PS50977"/>
    </source>
</evidence>
<dbReference type="PROSITE" id="PS01081">
    <property type="entry name" value="HTH_TETR_1"/>
    <property type="match status" value="1"/>
</dbReference>
<comment type="caution">
    <text evidence="6">The sequence shown here is derived from an EMBL/GenBank/DDBJ whole genome shotgun (WGS) entry which is preliminary data.</text>
</comment>
<sequence>MVKQQRAARTREALVHAAAVAFDRVGYEAASLAHVSGSAGISMGALTFHFPTKEKLAAEVQLHGARATRDAIDGMGDTCERPLRTLVDLTLEVARLLDEDVTVRAAARLARECLPSETPWPSVWLPVAEHLLDRASEEELQPHADPQALLALTTHLVSGTESYIRRCALVPEERESAEDQLARIWQLVLPGIARGPA</sequence>
<dbReference type="InterPro" id="IPR036271">
    <property type="entry name" value="Tet_transcr_reg_TetR-rel_C_sf"/>
</dbReference>
<dbReference type="RefSeq" id="WP_282538816.1">
    <property type="nucleotide sequence ID" value="NZ_JASCIS010000045.1"/>
</dbReference>
<keyword evidence="1" id="KW-0805">Transcription regulation</keyword>
<evidence type="ECO:0000313" key="6">
    <source>
        <dbReference type="EMBL" id="MDI3422968.1"/>
    </source>
</evidence>
<keyword evidence="3" id="KW-0804">Transcription</keyword>
<evidence type="ECO:0000256" key="2">
    <source>
        <dbReference type="ARBA" id="ARBA00023125"/>
    </source>
</evidence>
<name>A0ABT6T519_9ACTN</name>
<dbReference type="PRINTS" id="PR00455">
    <property type="entry name" value="HTHTETR"/>
</dbReference>
<dbReference type="InterPro" id="IPR023772">
    <property type="entry name" value="DNA-bd_HTH_TetR-type_CS"/>
</dbReference>
<evidence type="ECO:0000256" key="4">
    <source>
        <dbReference type="PROSITE-ProRule" id="PRU00335"/>
    </source>
</evidence>
<gene>
    <name evidence="6" type="ORF">QIT00_31240</name>
</gene>
<evidence type="ECO:0000256" key="3">
    <source>
        <dbReference type="ARBA" id="ARBA00023163"/>
    </source>
</evidence>
<dbReference type="PANTHER" id="PTHR30055">
    <property type="entry name" value="HTH-TYPE TRANSCRIPTIONAL REGULATOR RUTR"/>
    <property type="match status" value="1"/>
</dbReference>
<evidence type="ECO:0000313" key="7">
    <source>
        <dbReference type="Proteomes" id="UP001237105"/>
    </source>
</evidence>
<dbReference type="SUPFAM" id="SSF46689">
    <property type="entry name" value="Homeodomain-like"/>
    <property type="match status" value="1"/>
</dbReference>
<reference evidence="6 7" key="1">
    <citation type="submission" date="2023-05" db="EMBL/GenBank/DDBJ databases">
        <title>Draft genome sequence of Streptomyces sp. B-S-A12 isolated from a cave soil in Thailand.</title>
        <authorList>
            <person name="Chamroensaksri N."/>
            <person name="Muangham S."/>
        </authorList>
    </citation>
    <scope>NUCLEOTIDE SEQUENCE [LARGE SCALE GENOMIC DNA]</scope>
    <source>
        <strain evidence="6 7">B-S-A12</strain>
    </source>
</reference>
<dbReference type="PROSITE" id="PS50977">
    <property type="entry name" value="HTH_TETR_2"/>
    <property type="match status" value="1"/>
</dbReference>
<feature type="domain" description="HTH tetR-type" evidence="5">
    <location>
        <begin position="8"/>
        <end position="68"/>
    </location>
</feature>
<dbReference type="Pfam" id="PF00440">
    <property type="entry name" value="TetR_N"/>
    <property type="match status" value="1"/>
</dbReference>
<dbReference type="InterPro" id="IPR050109">
    <property type="entry name" value="HTH-type_TetR-like_transc_reg"/>
</dbReference>
<keyword evidence="2 4" id="KW-0238">DNA-binding</keyword>